<evidence type="ECO:0000313" key="1">
    <source>
        <dbReference type="EMBL" id="KAA8896518.1"/>
    </source>
</evidence>
<dbReference type="AlphaFoldDB" id="A0A5J5EMK1"/>
<keyword evidence="2" id="KW-1185">Reference proteome</keyword>
<gene>
    <name evidence="1" type="ORF">FN846DRAFT_993714</name>
</gene>
<evidence type="ECO:0000313" key="2">
    <source>
        <dbReference type="Proteomes" id="UP000326924"/>
    </source>
</evidence>
<dbReference type="InParanoid" id="A0A5J5EMK1"/>
<proteinExistence type="predicted"/>
<name>A0A5J5EMK1_9PEZI</name>
<accession>A0A5J5EMK1</accession>
<sequence>MPASPHPLRQQDSEQQTAGQIYRCSSRPELNIWTDRVGSSFGTGAIDSRRLAGVPSIHRWQQPPSPLTPISPLCFSLIPQHLWMEPPPEYNAMYANTNTAMSTASPLNAREPVSAVTNTAQPTTSKDEEPEDPHLLVDDFKRHQQKSCPFQNRVFEQLLQRDKMTRWMMLSMVLGQWGTTLLKFSIKDDPEQQVYYLGRQTVETWEVIRPRLPTSDAWTVTCQQGLKIGVMEDMEIDMDAITDMFGDPILPAHWPLVNQEILYMYAPFVVEGKPILSRTKHRLRFVSPPGVDLYTQLLQPRNITVGQLKGLVTKLMRQMPEYASQRKAKYEIKICMGNSDSERLADCNLLDRTITVKTSDQCLIVTPASPLAKPYIAVTADWKSGDRCQRCITCNPGTILIEASTHLPWSA</sequence>
<protein>
    <submittedName>
        <fullName evidence="1">Uncharacterized protein</fullName>
    </submittedName>
</protein>
<dbReference type="Proteomes" id="UP000326924">
    <property type="component" value="Unassembled WGS sequence"/>
</dbReference>
<organism evidence="1 2">
    <name type="scientific">Sphaerosporella brunnea</name>
    <dbReference type="NCBI Taxonomy" id="1250544"/>
    <lineage>
        <taxon>Eukaryota</taxon>
        <taxon>Fungi</taxon>
        <taxon>Dikarya</taxon>
        <taxon>Ascomycota</taxon>
        <taxon>Pezizomycotina</taxon>
        <taxon>Pezizomycetes</taxon>
        <taxon>Pezizales</taxon>
        <taxon>Pyronemataceae</taxon>
        <taxon>Sphaerosporella</taxon>
    </lineage>
</organism>
<reference evidence="1 2" key="1">
    <citation type="submission" date="2019-09" db="EMBL/GenBank/DDBJ databases">
        <title>Draft genome of the ectomycorrhizal ascomycete Sphaerosporella brunnea.</title>
        <authorList>
            <consortium name="DOE Joint Genome Institute"/>
            <person name="Benucci G.M."/>
            <person name="Marozzi G."/>
            <person name="Antonielli L."/>
            <person name="Sanchez S."/>
            <person name="Marco P."/>
            <person name="Wang X."/>
            <person name="Falini L.B."/>
            <person name="Barry K."/>
            <person name="Haridas S."/>
            <person name="Lipzen A."/>
            <person name="Labutti K."/>
            <person name="Grigoriev I.V."/>
            <person name="Murat C."/>
            <person name="Martin F."/>
            <person name="Albertini E."/>
            <person name="Donnini D."/>
            <person name="Bonito G."/>
        </authorList>
    </citation>
    <scope>NUCLEOTIDE SEQUENCE [LARGE SCALE GENOMIC DNA]</scope>
    <source>
        <strain evidence="1 2">Sb_GMNB300</strain>
    </source>
</reference>
<comment type="caution">
    <text evidence="1">The sequence shown here is derived from an EMBL/GenBank/DDBJ whole genome shotgun (WGS) entry which is preliminary data.</text>
</comment>
<dbReference type="EMBL" id="VXIS01000211">
    <property type="protein sequence ID" value="KAA8896518.1"/>
    <property type="molecule type" value="Genomic_DNA"/>
</dbReference>